<dbReference type="Proteomes" id="UP000800094">
    <property type="component" value="Unassembled WGS sequence"/>
</dbReference>
<dbReference type="OrthoDB" id="3793524at2759"/>
<evidence type="ECO:0000313" key="3">
    <source>
        <dbReference type="Proteomes" id="UP000800094"/>
    </source>
</evidence>
<feature type="compositionally biased region" description="Low complexity" evidence="1">
    <location>
        <begin position="22"/>
        <end position="37"/>
    </location>
</feature>
<name>A0A6A6I0I6_9PLEO</name>
<proteinExistence type="predicted"/>
<reference evidence="2" key="1">
    <citation type="journal article" date="2020" name="Stud. Mycol.">
        <title>101 Dothideomycetes genomes: a test case for predicting lifestyles and emergence of pathogens.</title>
        <authorList>
            <person name="Haridas S."/>
            <person name="Albert R."/>
            <person name="Binder M."/>
            <person name="Bloem J."/>
            <person name="Labutti K."/>
            <person name="Salamov A."/>
            <person name="Andreopoulos B."/>
            <person name="Baker S."/>
            <person name="Barry K."/>
            <person name="Bills G."/>
            <person name="Bluhm B."/>
            <person name="Cannon C."/>
            <person name="Castanera R."/>
            <person name="Culley D."/>
            <person name="Daum C."/>
            <person name="Ezra D."/>
            <person name="Gonzalez J."/>
            <person name="Henrissat B."/>
            <person name="Kuo A."/>
            <person name="Liang C."/>
            <person name="Lipzen A."/>
            <person name="Lutzoni F."/>
            <person name="Magnuson J."/>
            <person name="Mondo S."/>
            <person name="Nolan M."/>
            <person name="Ohm R."/>
            <person name="Pangilinan J."/>
            <person name="Park H.-J."/>
            <person name="Ramirez L."/>
            <person name="Alfaro M."/>
            <person name="Sun H."/>
            <person name="Tritt A."/>
            <person name="Yoshinaga Y."/>
            <person name="Zwiers L.-H."/>
            <person name="Turgeon B."/>
            <person name="Goodwin S."/>
            <person name="Spatafora J."/>
            <person name="Crous P."/>
            <person name="Grigoriev I."/>
        </authorList>
    </citation>
    <scope>NUCLEOTIDE SEQUENCE</scope>
    <source>
        <strain evidence="2">CBS 122368</strain>
    </source>
</reference>
<feature type="region of interest" description="Disordered" evidence="1">
    <location>
        <begin position="1"/>
        <end position="38"/>
    </location>
</feature>
<evidence type="ECO:0000256" key="1">
    <source>
        <dbReference type="SAM" id="MobiDB-lite"/>
    </source>
</evidence>
<dbReference type="RefSeq" id="XP_033678522.1">
    <property type="nucleotide sequence ID" value="XM_033832296.1"/>
</dbReference>
<organism evidence="2 3">
    <name type="scientific">Trematosphaeria pertusa</name>
    <dbReference type="NCBI Taxonomy" id="390896"/>
    <lineage>
        <taxon>Eukaryota</taxon>
        <taxon>Fungi</taxon>
        <taxon>Dikarya</taxon>
        <taxon>Ascomycota</taxon>
        <taxon>Pezizomycotina</taxon>
        <taxon>Dothideomycetes</taxon>
        <taxon>Pleosporomycetidae</taxon>
        <taxon>Pleosporales</taxon>
        <taxon>Massarineae</taxon>
        <taxon>Trematosphaeriaceae</taxon>
        <taxon>Trematosphaeria</taxon>
    </lineage>
</organism>
<sequence>MNSTSCSRVVASPGNDNSHGRASSASSATDANTLANSVSDVTTVPTENFASPPATESTRSSFDMATYYRYGADGSVMRYAMQPIQAPPMFVPPYMTHPNEYTPAPYVGYSYTSGSWGHSDADSSAVYPCYEEYGEGGEGGAYYDDGVDHGYDAGHEYRESGHSGYCTSDYSGSTQVDDQPCPPLDEVRKYRDLHSLLPWIDPQRLHNGLFGRKVNIIEEGTSTVFAYQVPKKMLVLFCSRPAIAKFLRTVEREDNENWRGGPVTQELRLPRGLANHVGIKIMLAWMMRACKWECMGSMRPICVPQNLFAAISLARTFMAFGLHRDASRVDNTIAGEHLKRPLYPDEMKSIWLCLPKDSRYTYRMVEKLAEQISAYESGVEKELPAADEVFRFLGEHPALRARVRDREINQEFQPSFGTEWCKKLATQPDDIERENPTKSAARKFGVLRIVAPGSKNSEVKGDTDPPETISDSARS</sequence>
<evidence type="ECO:0000313" key="2">
    <source>
        <dbReference type="EMBL" id="KAF2243518.1"/>
    </source>
</evidence>
<dbReference type="GeneID" id="54585626"/>
<dbReference type="AlphaFoldDB" id="A0A6A6I0I6"/>
<dbReference type="EMBL" id="ML987205">
    <property type="protein sequence ID" value="KAF2243518.1"/>
    <property type="molecule type" value="Genomic_DNA"/>
</dbReference>
<protein>
    <submittedName>
        <fullName evidence="2">Uncharacterized protein</fullName>
    </submittedName>
</protein>
<gene>
    <name evidence="2" type="ORF">BU26DRAFT_554988</name>
</gene>
<feature type="region of interest" description="Disordered" evidence="1">
    <location>
        <begin position="454"/>
        <end position="475"/>
    </location>
</feature>
<accession>A0A6A6I0I6</accession>
<keyword evidence="3" id="KW-1185">Reference proteome</keyword>